<organism evidence="3 5">
    <name type="scientific">Billgrantia kenyensis</name>
    <dbReference type="NCBI Taxonomy" id="321266"/>
    <lineage>
        <taxon>Bacteria</taxon>
        <taxon>Pseudomonadati</taxon>
        <taxon>Pseudomonadota</taxon>
        <taxon>Gammaproteobacteria</taxon>
        <taxon>Oceanospirillales</taxon>
        <taxon>Halomonadaceae</taxon>
        <taxon>Billgrantia</taxon>
    </lineage>
</organism>
<dbReference type="AlphaFoldDB" id="A0A7V9W2F0"/>
<feature type="chain" id="PRO_5030995111" evidence="2">
    <location>
        <begin position="23"/>
        <end position="135"/>
    </location>
</feature>
<reference evidence="4 6" key="1">
    <citation type="submission" date="2020-05" db="EMBL/GenBank/DDBJ databases">
        <title>Comparative genomic analysis of denitrifying bacteria from Halomonas genus.</title>
        <authorList>
            <person name="Wang L."/>
            <person name="Shao Z."/>
        </authorList>
    </citation>
    <scope>NUCLEOTIDE SEQUENCE [LARGE SCALE GENOMIC DNA]</scope>
    <source>
        <strain evidence="4 6">DSM 17331</strain>
    </source>
</reference>
<gene>
    <name evidence="3" type="ORF">H1D44_13045</name>
    <name evidence="4" type="ORF">HOP48_11795</name>
</gene>
<evidence type="ECO:0000313" key="6">
    <source>
        <dbReference type="Proteomes" id="UP000814353"/>
    </source>
</evidence>
<feature type="signal peptide" evidence="2">
    <location>
        <begin position="1"/>
        <end position="22"/>
    </location>
</feature>
<feature type="region of interest" description="Disordered" evidence="1">
    <location>
        <begin position="26"/>
        <end position="135"/>
    </location>
</feature>
<protein>
    <submittedName>
        <fullName evidence="3">Uncharacterized protein</fullName>
    </submittedName>
</protein>
<dbReference type="Proteomes" id="UP000814353">
    <property type="component" value="Unassembled WGS sequence"/>
</dbReference>
<dbReference type="Proteomes" id="UP000518091">
    <property type="component" value="Unassembled WGS sequence"/>
</dbReference>
<accession>A0A7V9W2F0</accession>
<feature type="compositionally biased region" description="Acidic residues" evidence="1">
    <location>
        <begin position="101"/>
        <end position="115"/>
    </location>
</feature>
<evidence type="ECO:0000313" key="3">
    <source>
        <dbReference type="EMBL" id="MBA2779822.1"/>
    </source>
</evidence>
<proteinExistence type="predicted"/>
<evidence type="ECO:0000256" key="1">
    <source>
        <dbReference type="SAM" id="MobiDB-lite"/>
    </source>
</evidence>
<dbReference type="RefSeq" id="WP_181515292.1">
    <property type="nucleotide sequence ID" value="NZ_JABFUB010000008.1"/>
</dbReference>
<dbReference type="EMBL" id="JACEFT010000016">
    <property type="protein sequence ID" value="MBA2779822.1"/>
    <property type="molecule type" value="Genomic_DNA"/>
</dbReference>
<sequence>MTGKTFAPLLGASMLWSVAALAADPATPDETATGMDPAEITEAPDITTGRAGTTSGITGADMEEEDQGRGSGETQGDELFQTPAAASDAGPAYETQPPEREDVETDAELPDEPIGAEDTGQREDGEPQASGEQSP</sequence>
<dbReference type="EMBL" id="JABFUB010000008">
    <property type="protein sequence ID" value="MCG6662223.1"/>
    <property type="molecule type" value="Genomic_DNA"/>
</dbReference>
<keyword evidence="2" id="KW-0732">Signal</keyword>
<evidence type="ECO:0000313" key="5">
    <source>
        <dbReference type="Proteomes" id="UP000518091"/>
    </source>
</evidence>
<evidence type="ECO:0000256" key="2">
    <source>
        <dbReference type="SAM" id="SignalP"/>
    </source>
</evidence>
<comment type="caution">
    <text evidence="3">The sequence shown here is derived from an EMBL/GenBank/DDBJ whole genome shotgun (WGS) entry which is preliminary data.</text>
</comment>
<keyword evidence="6" id="KW-1185">Reference proteome</keyword>
<name>A0A7V9W2F0_9GAMM</name>
<evidence type="ECO:0000313" key="4">
    <source>
        <dbReference type="EMBL" id="MCG6662223.1"/>
    </source>
</evidence>
<reference evidence="3 5" key="2">
    <citation type="submission" date="2020-07" db="EMBL/GenBank/DDBJ databases">
        <title>Identification of Halomonas strains.</title>
        <authorList>
            <person name="Xiao Z."/>
            <person name="Shen J."/>
        </authorList>
    </citation>
    <scope>NUCLEOTIDE SEQUENCE [LARGE SCALE GENOMIC DNA]</scope>
    <source>
        <strain evidence="3 5">DSM 17331</strain>
    </source>
</reference>